<evidence type="ECO:0000313" key="2">
    <source>
        <dbReference type="Proteomes" id="UP000821845"/>
    </source>
</evidence>
<protein>
    <submittedName>
        <fullName evidence="1">Uncharacterized protein</fullName>
    </submittedName>
</protein>
<proteinExistence type="predicted"/>
<keyword evidence="2" id="KW-1185">Reference proteome</keyword>
<dbReference type="Proteomes" id="UP000821845">
    <property type="component" value="Chromosome 1"/>
</dbReference>
<dbReference type="EMBL" id="CM023481">
    <property type="protein sequence ID" value="KAH6945818.1"/>
    <property type="molecule type" value="Genomic_DNA"/>
</dbReference>
<sequence length="99" mass="10957">MRYPPVVVLLRNAMEDLAPETELQSLAAFAVRADTNALSNGGGEEHCRPPCTASRDQVCQINDCLLICNELLSDIRLRLRKQRGTSFSSYILAHLTPIS</sequence>
<gene>
    <name evidence="1" type="ORF">HPB50_010080</name>
</gene>
<organism evidence="1 2">
    <name type="scientific">Hyalomma asiaticum</name>
    <name type="common">Tick</name>
    <dbReference type="NCBI Taxonomy" id="266040"/>
    <lineage>
        <taxon>Eukaryota</taxon>
        <taxon>Metazoa</taxon>
        <taxon>Ecdysozoa</taxon>
        <taxon>Arthropoda</taxon>
        <taxon>Chelicerata</taxon>
        <taxon>Arachnida</taxon>
        <taxon>Acari</taxon>
        <taxon>Parasitiformes</taxon>
        <taxon>Ixodida</taxon>
        <taxon>Ixodoidea</taxon>
        <taxon>Ixodidae</taxon>
        <taxon>Hyalomminae</taxon>
        <taxon>Hyalomma</taxon>
    </lineage>
</organism>
<accession>A0ACB7TFT2</accession>
<evidence type="ECO:0000313" key="1">
    <source>
        <dbReference type="EMBL" id="KAH6945818.1"/>
    </source>
</evidence>
<comment type="caution">
    <text evidence="1">The sequence shown here is derived from an EMBL/GenBank/DDBJ whole genome shotgun (WGS) entry which is preliminary data.</text>
</comment>
<reference evidence="1" key="1">
    <citation type="submission" date="2020-05" db="EMBL/GenBank/DDBJ databases">
        <title>Large-scale comparative analyses of tick genomes elucidate their genetic diversity and vector capacities.</title>
        <authorList>
            <person name="Jia N."/>
            <person name="Wang J."/>
            <person name="Shi W."/>
            <person name="Du L."/>
            <person name="Sun Y."/>
            <person name="Zhan W."/>
            <person name="Jiang J."/>
            <person name="Wang Q."/>
            <person name="Zhang B."/>
            <person name="Ji P."/>
            <person name="Sakyi L.B."/>
            <person name="Cui X."/>
            <person name="Yuan T."/>
            <person name="Jiang B."/>
            <person name="Yang W."/>
            <person name="Lam T.T.-Y."/>
            <person name="Chang Q."/>
            <person name="Ding S."/>
            <person name="Wang X."/>
            <person name="Zhu J."/>
            <person name="Ruan X."/>
            <person name="Zhao L."/>
            <person name="Wei J."/>
            <person name="Que T."/>
            <person name="Du C."/>
            <person name="Cheng J."/>
            <person name="Dai P."/>
            <person name="Han X."/>
            <person name="Huang E."/>
            <person name="Gao Y."/>
            <person name="Liu J."/>
            <person name="Shao H."/>
            <person name="Ye R."/>
            <person name="Li L."/>
            <person name="Wei W."/>
            <person name="Wang X."/>
            <person name="Wang C."/>
            <person name="Yang T."/>
            <person name="Huo Q."/>
            <person name="Li W."/>
            <person name="Guo W."/>
            <person name="Chen H."/>
            <person name="Zhou L."/>
            <person name="Ni X."/>
            <person name="Tian J."/>
            <person name="Zhou Y."/>
            <person name="Sheng Y."/>
            <person name="Liu T."/>
            <person name="Pan Y."/>
            <person name="Xia L."/>
            <person name="Li J."/>
            <person name="Zhao F."/>
            <person name="Cao W."/>
        </authorList>
    </citation>
    <scope>NUCLEOTIDE SEQUENCE</scope>
    <source>
        <strain evidence="1">Hyas-2018</strain>
    </source>
</reference>
<name>A0ACB7TFT2_HYAAI</name>